<keyword evidence="4 6" id="KW-0493">Microtubule</keyword>
<evidence type="ECO:0000256" key="5">
    <source>
        <dbReference type="ARBA" id="ARBA00023212"/>
    </source>
</evidence>
<dbReference type="FunFam" id="1.20.120.1900:FF:000029">
    <property type="entry name" value="Gamma-tubulin complex component"/>
    <property type="match status" value="1"/>
</dbReference>
<dbReference type="Pfam" id="PF17681">
    <property type="entry name" value="GCP_N_terminal"/>
    <property type="match status" value="1"/>
</dbReference>
<dbReference type="PANTHER" id="PTHR19302:SF27">
    <property type="entry name" value="GAMMA-TUBULIN COMPLEX COMPONENT 4"/>
    <property type="match status" value="1"/>
</dbReference>
<name>A0A0J9R076_DROSI</name>
<organism evidence="9">
    <name type="scientific">Drosophila simulans</name>
    <name type="common">Fruit fly</name>
    <dbReference type="NCBI Taxonomy" id="7240"/>
    <lineage>
        <taxon>Eukaryota</taxon>
        <taxon>Metazoa</taxon>
        <taxon>Ecdysozoa</taxon>
        <taxon>Arthropoda</taxon>
        <taxon>Hexapoda</taxon>
        <taxon>Insecta</taxon>
        <taxon>Pterygota</taxon>
        <taxon>Neoptera</taxon>
        <taxon>Endopterygota</taxon>
        <taxon>Diptera</taxon>
        <taxon>Brachycera</taxon>
        <taxon>Muscomorpha</taxon>
        <taxon>Ephydroidea</taxon>
        <taxon>Drosophilidae</taxon>
        <taxon>Drosophila</taxon>
        <taxon>Sophophora</taxon>
    </lineage>
</organism>
<dbReference type="GO" id="GO:0000931">
    <property type="term" value="C:gamma-tubulin ring complex"/>
    <property type="evidence" value="ECO:0007669"/>
    <property type="project" value="EnsemblMetazoa"/>
</dbReference>
<dbReference type="GO" id="GO:0000278">
    <property type="term" value="P:mitotic cell cycle"/>
    <property type="evidence" value="ECO:0007669"/>
    <property type="project" value="EnsemblMetazoa"/>
</dbReference>
<dbReference type="InterPro" id="IPR041470">
    <property type="entry name" value="GCP_N"/>
</dbReference>
<accession>A0A0J9R076</accession>
<dbReference type="GO" id="GO:0090221">
    <property type="term" value="P:mitotic spindle-templated microtubule nucleation"/>
    <property type="evidence" value="ECO:0007669"/>
    <property type="project" value="EnsemblMetazoa"/>
</dbReference>
<dbReference type="Bgee" id="FBgn0195086">
    <property type="expression patterns" value="Expressed in embryo and 3 other cell types or tissues"/>
</dbReference>
<sequence>MIHDLLLACRSHNPEQLGIKAFNETTVIDQFIHPCEREIFMDIIKIIKVYQEVEQFTNSSGRKSDTPDEIPGINGSLHRLHGYYMLNLAKGIELALEDYYAEIDRLEKYCLGNERNSLSYVYNALYAKFPLLVFIRNLITEICVLKLRGCVLLHNLHQQCEHGDIQLEKAIKIIMKPVKNAFFSSLAHWLLFGVIDDVHSEFFIKFNPTDAVDGGSFSKSATGSLLSAEKNPEDYIWQYELNMSQLPGFLSIVFAEKVLFVGQTVLVFKMGRNVKVKNKTNPLAAKLAELDSDDIYELWSGKESEFFKMVVDLSNEDTINVFRLEKVINDIKNYVSGRLSEIAVNEVDLVRQMGLIKDFFLLGRGEFYLEFCSQMVGTMETYREERFKNVTRSFELAATITGISDDLEKFSLICQRSTAEPDDTSDFNFLQGLSLKYEYEWPLNLLFSPTTIERYNNIFRFLLIIRTYQYEIQRVWAKQTWRAKIARDAPSNNKIITLRNYLMFFLNNMQYYIQVDVLENQFGILMKVIKSKSDFEVIQRAHTVFLANVLSHCFLLNESENQLNVTGSQNRNPIYGTLLKLLGICEKFTHMTQTKDPSDDLEDEVDQLNESFGVQIASLIQLLVDVKSASSLGPLSQLLLRLDFNCWFSASHNTSA</sequence>
<dbReference type="InterPro" id="IPR040457">
    <property type="entry name" value="GCP_C"/>
</dbReference>
<evidence type="ECO:0000256" key="6">
    <source>
        <dbReference type="RuleBase" id="RU363050"/>
    </source>
</evidence>
<feature type="domain" description="Gamma tubulin complex component C-terminal" evidence="7">
    <location>
        <begin position="349"/>
        <end position="648"/>
    </location>
</feature>
<dbReference type="PANTHER" id="PTHR19302">
    <property type="entry name" value="GAMMA TUBULIN COMPLEX PROTEIN"/>
    <property type="match status" value="1"/>
</dbReference>
<dbReference type="InterPro" id="IPR042241">
    <property type="entry name" value="GCP_C_sf"/>
</dbReference>
<dbReference type="GO" id="GO:0007058">
    <property type="term" value="P:spindle assembly involved in female meiosis II"/>
    <property type="evidence" value="ECO:0007669"/>
    <property type="project" value="EnsemblMetazoa"/>
</dbReference>
<keyword evidence="3 6" id="KW-0963">Cytoplasm</keyword>
<dbReference type="GO" id="GO:0007112">
    <property type="term" value="P:male meiosis cytokinesis"/>
    <property type="evidence" value="ECO:0007669"/>
    <property type="project" value="EnsemblMetazoa"/>
</dbReference>
<dbReference type="GO" id="GO:0005874">
    <property type="term" value="C:microtubule"/>
    <property type="evidence" value="ECO:0007669"/>
    <property type="project" value="UniProtKB-KW"/>
</dbReference>
<dbReference type="GO" id="GO:0031122">
    <property type="term" value="P:cytoplasmic microtubule organization"/>
    <property type="evidence" value="ECO:0007669"/>
    <property type="project" value="TreeGrafter"/>
</dbReference>
<gene>
    <name evidence="9" type="primary">Dsim\GD23710</name>
    <name evidence="9" type="ORF">Dsimw501_GD23710</name>
</gene>
<dbReference type="GO" id="GO:0000922">
    <property type="term" value="C:spindle pole"/>
    <property type="evidence" value="ECO:0007669"/>
    <property type="project" value="InterPro"/>
</dbReference>
<reference evidence="9" key="2">
    <citation type="submission" date="2014-06" db="EMBL/GenBank/DDBJ databases">
        <authorList>
            <person name="Hu T."/>
            <person name="Eisen M.B."/>
            <person name="Thornton K.R."/>
            <person name="Andolfatto P."/>
        </authorList>
    </citation>
    <scope>NUCLEOTIDE SEQUENCE</scope>
    <source>
        <strain evidence="9">W501</strain>
    </source>
</reference>
<comment type="similarity">
    <text evidence="2 6">Belongs to the TUBGCP family.</text>
</comment>
<dbReference type="Proteomes" id="UP000035880">
    <property type="component" value="Chromosome 2L"/>
</dbReference>
<dbReference type="KEGG" id="dsi:Dsimw501_GD23710"/>
<feature type="domain" description="Gamma tubulin complex component protein N-terminal" evidence="8">
    <location>
        <begin position="2"/>
        <end position="346"/>
    </location>
</feature>
<reference evidence="9" key="1">
    <citation type="journal article" date="2013" name="Genome Res.">
        <title>A second-generation assembly of the Drosophila simulans genome provides new insights into patterns of lineage-specific divergence.</title>
        <authorList>
            <person name="Hu T.T."/>
            <person name="Eisen M.B."/>
            <person name="Thornton K.R."/>
            <person name="Andolfatto P."/>
        </authorList>
    </citation>
    <scope>NUCLEOTIDE SEQUENCE [LARGE SCALE GENOMIC DNA]</scope>
    <source>
        <strain evidence="9">W501</strain>
    </source>
</reference>
<dbReference type="GO" id="GO:0043015">
    <property type="term" value="F:gamma-tubulin binding"/>
    <property type="evidence" value="ECO:0007669"/>
    <property type="project" value="InterPro"/>
</dbReference>
<evidence type="ECO:0000313" key="9">
    <source>
        <dbReference type="EMBL" id="KMY89563.1"/>
    </source>
</evidence>
<proteinExistence type="inferred from homology"/>
<dbReference type="Gene3D" id="1.20.120.1900">
    <property type="entry name" value="Gamma-tubulin complex, C-terminal domain"/>
    <property type="match status" value="1"/>
</dbReference>
<evidence type="ECO:0000259" key="7">
    <source>
        <dbReference type="Pfam" id="PF04130"/>
    </source>
</evidence>
<evidence type="ECO:0000256" key="4">
    <source>
        <dbReference type="ARBA" id="ARBA00022701"/>
    </source>
</evidence>
<dbReference type="InterPro" id="IPR007259">
    <property type="entry name" value="GCP"/>
</dbReference>
<dbReference type="EMBL" id="CM002910">
    <property type="protein sequence ID" value="KMY89563.1"/>
    <property type="molecule type" value="Genomic_DNA"/>
</dbReference>
<evidence type="ECO:0000256" key="3">
    <source>
        <dbReference type="ARBA" id="ARBA00022490"/>
    </source>
</evidence>
<dbReference type="GO" id="GO:0045450">
    <property type="term" value="P:bicoid mRNA localization"/>
    <property type="evidence" value="ECO:0007669"/>
    <property type="project" value="EnsemblMetazoa"/>
</dbReference>
<evidence type="ECO:0000256" key="1">
    <source>
        <dbReference type="ARBA" id="ARBA00004267"/>
    </source>
</evidence>
<evidence type="ECO:0000256" key="2">
    <source>
        <dbReference type="ARBA" id="ARBA00010337"/>
    </source>
</evidence>
<comment type="subcellular location">
    <subcellularLocation>
        <location evidence="1 6">Cytoplasm</location>
        <location evidence="1 6">Cytoskeleton</location>
        <location evidence="1 6">Microtubule organizing center</location>
    </subcellularLocation>
</comment>
<dbReference type="OrthoDB" id="78652at2759"/>
<reference evidence="9" key="3">
    <citation type="submission" date="2015-04" db="EMBL/GenBank/DDBJ databases">
        <authorList>
            <consortium name="FlyBase"/>
        </authorList>
    </citation>
    <scope>NUCLEOTIDE SEQUENCE</scope>
    <source>
        <strain evidence="9">W501</strain>
    </source>
</reference>
<dbReference type="Pfam" id="PF04130">
    <property type="entry name" value="GCP_C_terminal"/>
    <property type="match status" value="1"/>
</dbReference>
<evidence type="ECO:0000259" key="8">
    <source>
        <dbReference type="Pfam" id="PF17681"/>
    </source>
</evidence>
<protein>
    <recommendedName>
        <fullName evidence="6">Gamma-tubulin complex component</fullName>
    </recommendedName>
</protein>
<dbReference type="GO" id="GO:0051011">
    <property type="term" value="F:microtubule minus-end binding"/>
    <property type="evidence" value="ECO:0007669"/>
    <property type="project" value="TreeGrafter"/>
</dbReference>
<keyword evidence="5 6" id="KW-0206">Cytoskeleton</keyword>
<dbReference type="AlphaFoldDB" id="A0A0J9R076"/>